<dbReference type="SMART" id="SM00184">
    <property type="entry name" value="RING"/>
    <property type="match status" value="1"/>
</dbReference>
<dbReference type="SUPFAM" id="SSF50978">
    <property type="entry name" value="WD40 repeat-like"/>
    <property type="match status" value="1"/>
</dbReference>
<dbReference type="GO" id="GO:0030674">
    <property type="term" value="F:protein-macromolecule adaptor activity"/>
    <property type="evidence" value="ECO:0007669"/>
    <property type="project" value="TreeGrafter"/>
</dbReference>
<keyword evidence="9" id="KW-0833">Ubl conjugation pathway</keyword>
<sequence length="1055" mass="120247">MSFNSWRQFQFFDNIPISDSLLASNNTLFSDPSVSSIASLTLLDENSDDTDLLLVGYDFTRIKICSLKYSKILIDFNAYEAGYEITKLQNMIHLPSFFISVAECSGKPALIKVWKYSDNLLKNENSYHSLVEANNTISNNTFPISAISFSIVLNCIAVGYTDGSIILIRGDIYRDRGSKQRIIYYDSQKEPITNLALEESSTYLFVSTTSKIMVFSTHGRNNKQPDLILNNENGVDLYCGQIDLLQKNFICVTKDSLDTYTFKGEKKSLSLDVPSKTQLFQIDENRILLVSDVDSSSYTSKAFSGMTNNSVNILDIRNKLVSMSAFIPSQVIHIFTFKFDGIPSIMLFSSDHKLYKITEKPIADQLQIVLQRELYPIALNIALQNSKAVSTLDIKKIEREYGDYLYKKGAKTKAMEQYIRCIDTITETSEIISKYSIAQGDSWESIKSLTKFLWALVKKGLAQIDHVTLLLVTMIKLKDRDGINTFINHYTRDGTYSEKASCEDVTTLWGQADDDYFYSTDVPFDLEKVVSLLKDVDFNVEAYKLCRKFSKDPADTVDILLNTLKDPVSALRYTKSLPVDDALRVLISYSKIFLDYLPNDTNALLIEIFIGKYKPEIYSMNDSVLNNSSSEVNNNGFNNKMVFHNYASFFSYMNNSSVENQQNYEPTYHPPRPNLIFTSFVGKPYEFVVFLEACLESYKRFKGFDNDKQEVLTTLYNLYLSLSEEESTDNLERKDSWREKAAKIFEESEELVKSSHSSATFPSEGIENSLMVLISHLHNFNIDQAQSLQFGAESDHMSKFRTLLLKNEPTEVIRYLHENGGKEFDLYRSILRHVISSKYIFELYGGDAGVKKNILEPIKELQVMDSLEIIRILSMSEVASFGLIKDALLENLQDTNREIENNQKLSTSYKNELDGIENEIEKLFQKDASVEIKMSREICKICQTILELPVVYFKCGHAYHQKCLNEEFSSSSTTDDNKTESAILEESHSVYKCPQCLLELETSGKLYKAQLDFANKEEEEFNIALTSAEGENDCFNVVTEYIGKGCLENSYAILE</sequence>
<comment type="subcellular location">
    <subcellularLocation>
        <location evidence="8">Endomembrane system</location>
        <topology evidence="8">Peripheral membrane protein</topology>
        <orientation evidence="8">Cytoplasmic side</orientation>
    </subcellularLocation>
    <subcellularLocation>
        <location evidence="9">Vacuole membrane</location>
        <topology evidence="9">Peripheral membrane protein</topology>
        <orientation evidence="9">Cytoplasmic side</orientation>
    </subcellularLocation>
</comment>
<dbReference type="Pfam" id="PF17122">
    <property type="entry name" value="zf-C3H2C3"/>
    <property type="match status" value="1"/>
</dbReference>
<dbReference type="PANTHER" id="PTHR23323:SF24">
    <property type="entry name" value="VACUOLAR PROTEIN SORTING-ASSOCIATED PROTEIN 11 HOMOLOG"/>
    <property type="match status" value="1"/>
</dbReference>
<dbReference type="PIRSF" id="PIRSF007860">
    <property type="entry name" value="VPS11"/>
    <property type="match status" value="1"/>
</dbReference>
<keyword evidence="4 10" id="KW-0863">Zinc-finger</keyword>
<dbReference type="InterPro" id="IPR001841">
    <property type="entry name" value="Znf_RING"/>
</dbReference>
<dbReference type="InterPro" id="IPR057308">
    <property type="entry name" value="CHCR_PEP5_VPS11"/>
</dbReference>
<evidence type="ECO:0000313" key="14">
    <source>
        <dbReference type="Proteomes" id="UP000262825"/>
    </source>
</evidence>
<keyword evidence="2 9" id="KW-0813">Transport</keyword>
<keyword evidence="9" id="KW-0808">Transferase</keyword>
<dbReference type="InterPro" id="IPR016528">
    <property type="entry name" value="VPS11"/>
</dbReference>
<comment type="subunit">
    <text evidence="9">Component of the homotypic vacuole fusion and vacuole protein sorting (HOPS) complex. Component of the class C core vacuole/endosome tethering (CORVET) complex.</text>
</comment>
<keyword evidence="3" id="KW-0479">Metal-binding</keyword>
<comment type="catalytic activity">
    <reaction evidence="9">
        <text>S-ubiquitinyl-[E2 ubiquitin-conjugating enzyme]-L-cysteine + [acceptor protein]-L-lysine = [E2 ubiquitin-conjugating enzyme]-L-cysteine + N(6)-ubiquitinyl-[acceptor protein]-L-lysine.</text>
        <dbReference type="EC" id="2.3.2.27"/>
    </reaction>
</comment>
<dbReference type="InterPro" id="IPR036322">
    <property type="entry name" value="WD40_repeat_dom_sf"/>
</dbReference>
<dbReference type="AlphaFoldDB" id="A0A376B3I4"/>
<protein>
    <recommendedName>
        <fullName evidence="9">E3 ubiquitin-protein ligase PEP5</fullName>
        <ecNumber evidence="9">2.3.2.27</ecNumber>
    </recommendedName>
</protein>
<dbReference type="VEuPathDB" id="FungiDB:SCODWIG_00972"/>
<evidence type="ECO:0000313" key="13">
    <source>
        <dbReference type="EMBL" id="SSD59211.1"/>
    </source>
</evidence>
<dbReference type="InterPro" id="IPR015943">
    <property type="entry name" value="WD40/YVTN_repeat-like_dom_sf"/>
</dbReference>
<organism evidence="13 14">
    <name type="scientific">Saccharomycodes ludwigii</name>
    <dbReference type="NCBI Taxonomy" id="36035"/>
    <lineage>
        <taxon>Eukaryota</taxon>
        <taxon>Fungi</taxon>
        <taxon>Dikarya</taxon>
        <taxon>Ascomycota</taxon>
        <taxon>Saccharomycotina</taxon>
        <taxon>Saccharomycetes</taxon>
        <taxon>Saccharomycodales</taxon>
        <taxon>Saccharomycodaceae</taxon>
        <taxon>Saccharomycodes</taxon>
    </lineage>
</organism>
<name>A0A376B3I4_9ASCO</name>
<dbReference type="GO" id="GO:0000329">
    <property type="term" value="C:fungal-type vacuole membrane"/>
    <property type="evidence" value="ECO:0007669"/>
    <property type="project" value="UniProtKB-UniRule"/>
</dbReference>
<dbReference type="Gene3D" id="2.130.10.10">
    <property type="entry name" value="YVTN repeat-like/Quinoprotein amine dehydrogenase"/>
    <property type="match status" value="1"/>
</dbReference>
<keyword evidence="14" id="KW-1185">Reference proteome</keyword>
<dbReference type="PANTHER" id="PTHR23323">
    <property type="entry name" value="VACUOLAR PROTEIN SORTING-ASSOCIATED PROTEIN"/>
    <property type="match status" value="1"/>
</dbReference>
<dbReference type="GO" id="GO:0006904">
    <property type="term" value="P:vesicle docking involved in exocytosis"/>
    <property type="evidence" value="ECO:0007669"/>
    <property type="project" value="TreeGrafter"/>
</dbReference>
<gene>
    <name evidence="13" type="ORF">SCODWIG_00972</name>
</gene>
<dbReference type="GO" id="GO:0007032">
    <property type="term" value="P:endosome organization"/>
    <property type="evidence" value="ECO:0007669"/>
    <property type="project" value="TreeGrafter"/>
</dbReference>
<dbReference type="Proteomes" id="UP000262825">
    <property type="component" value="Unassembled WGS sequence"/>
</dbReference>
<evidence type="ECO:0000256" key="6">
    <source>
        <dbReference type="ARBA" id="ARBA00022927"/>
    </source>
</evidence>
<keyword evidence="5" id="KW-0862">Zinc</keyword>
<comment type="similarity">
    <text evidence="1 9">Belongs to the VPS11 family.</text>
</comment>
<dbReference type="PROSITE" id="PS50089">
    <property type="entry name" value="ZF_RING_2"/>
    <property type="match status" value="1"/>
</dbReference>
<reference evidence="14" key="1">
    <citation type="submission" date="2018-06" db="EMBL/GenBank/DDBJ databases">
        <authorList>
            <person name="Guldener U."/>
        </authorList>
    </citation>
    <scope>NUCLEOTIDE SEQUENCE [LARGE SCALE GENOMIC DNA]</scope>
    <source>
        <strain evidence="14">UTAD17</strain>
    </source>
</reference>
<dbReference type="EMBL" id="UFAJ01000106">
    <property type="protein sequence ID" value="SSD59211.1"/>
    <property type="molecule type" value="Genomic_DNA"/>
</dbReference>
<evidence type="ECO:0000256" key="1">
    <source>
        <dbReference type="ARBA" id="ARBA00007070"/>
    </source>
</evidence>
<dbReference type="InterPro" id="IPR057307">
    <property type="entry name" value="PEP5_VPS11_N"/>
</dbReference>
<dbReference type="SUPFAM" id="SSF57850">
    <property type="entry name" value="RING/U-box"/>
    <property type="match status" value="1"/>
</dbReference>
<feature type="coiled-coil region" evidence="11">
    <location>
        <begin position="885"/>
        <end position="926"/>
    </location>
</feature>
<keyword evidence="6 9" id="KW-0653">Protein transport</keyword>
<dbReference type="EC" id="2.3.2.27" evidence="9"/>
<dbReference type="GO" id="GO:0048284">
    <property type="term" value="P:organelle fusion"/>
    <property type="evidence" value="ECO:0007669"/>
    <property type="project" value="TreeGrafter"/>
</dbReference>
<dbReference type="CDD" id="cd16688">
    <property type="entry name" value="RING-H2_Vps11"/>
    <property type="match status" value="1"/>
</dbReference>
<evidence type="ECO:0000256" key="5">
    <source>
        <dbReference type="ARBA" id="ARBA00022833"/>
    </source>
</evidence>
<dbReference type="InterPro" id="IPR024763">
    <property type="entry name" value="VPS11_C"/>
</dbReference>
<dbReference type="Pfam" id="PF23356">
    <property type="entry name" value="TPR_PEP5_VPS11"/>
    <property type="match status" value="1"/>
</dbReference>
<dbReference type="GO" id="GO:0061630">
    <property type="term" value="F:ubiquitin protein ligase activity"/>
    <property type="evidence" value="ECO:0007669"/>
    <property type="project" value="UniProtKB-EC"/>
</dbReference>
<evidence type="ECO:0000256" key="3">
    <source>
        <dbReference type="ARBA" id="ARBA00022723"/>
    </source>
</evidence>
<dbReference type="SMART" id="SM00249">
    <property type="entry name" value="PHD"/>
    <property type="match status" value="1"/>
</dbReference>
<evidence type="ECO:0000256" key="7">
    <source>
        <dbReference type="ARBA" id="ARBA00023136"/>
    </source>
</evidence>
<keyword evidence="11" id="KW-0175">Coiled coil</keyword>
<dbReference type="Pfam" id="PF12451">
    <property type="entry name" value="VPS11_C"/>
    <property type="match status" value="1"/>
</dbReference>
<evidence type="ECO:0000256" key="4">
    <source>
        <dbReference type="ARBA" id="ARBA00022771"/>
    </source>
</evidence>
<dbReference type="GO" id="GO:0008270">
    <property type="term" value="F:zinc ion binding"/>
    <property type="evidence" value="ECO:0007669"/>
    <property type="project" value="UniProtKB-KW"/>
</dbReference>
<evidence type="ECO:0000256" key="11">
    <source>
        <dbReference type="SAM" id="Coils"/>
    </source>
</evidence>
<proteinExistence type="inferred from homology"/>
<evidence type="ECO:0000256" key="10">
    <source>
        <dbReference type="PROSITE-ProRule" id="PRU00175"/>
    </source>
</evidence>
<accession>A0A376B3I4</accession>
<dbReference type="GO" id="GO:0030897">
    <property type="term" value="C:HOPS complex"/>
    <property type="evidence" value="ECO:0007669"/>
    <property type="project" value="UniProtKB-UniRule"/>
</dbReference>
<keyword evidence="7 9" id="KW-0472">Membrane</keyword>
<evidence type="ECO:0000256" key="8">
    <source>
        <dbReference type="ARBA" id="ARBA00029433"/>
    </source>
</evidence>
<dbReference type="InterPro" id="IPR001965">
    <property type="entry name" value="Znf_PHD"/>
</dbReference>
<evidence type="ECO:0000256" key="2">
    <source>
        <dbReference type="ARBA" id="ARBA00022448"/>
    </source>
</evidence>
<keyword evidence="9" id="KW-0926">Vacuole</keyword>
<dbReference type="GO" id="GO:0007033">
    <property type="term" value="P:vacuole organization"/>
    <property type="evidence" value="ECO:0007669"/>
    <property type="project" value="TreeGrafter"/>
</dbReference>
<dbReference type="GO" id="GO:0006886">
    <property type="term" value="P:intracellular protein transport"/>
    <property type="evidence" value="ECO:0007669"/>
    <property type="project" value="UniProtKB-UniRule"/>
</dbReference>
<dbReference type="GO" id="GO:0033263">
    <property type="term" value="C:CORVET complex"/>
    <property type="evidence" value="ECO:0007669"/>
    <property type="project" value="UniProtKB-UniRule"/>
</dbReference>
<dbReference type="Gene3D" id="3.30.40.10">
    <property type="entry name" value="Zinc/RING finger domain, C3HC4 (zinc finger)"/>
    <property type="match status" value="1"/>
</dbReference>
<feature type="domain" description="RING-type" evidence="12">
    <location>
        <begin position="939"/>
        <end position="996"/>
    </location>
</feature>
<evidence type="ECO:0000256" key="9">
    <source>
        <dbReference type="PIRNR" id="PIRNR007860"/>
    </source>
</evidence>
<evidence type="ECO:0000259" key="12">
    <source>
        <dbReference type="PROSITE" id="PS50089"/>
    </source>
</evidence>
<dbReference type="InterPro" id="IPR013083">
    <property type="entry name" value="Znf_RING/FYVE/PHD"/>
</dbReference>
<dbReference type="Pfam" id="PF23341">
    <property type="entry name" value="PEP5_VPS11_N"/>
    <property type="match status" value="1"/>
</dbReference>